<protein>
    <recommendedName>
        <fullName evidence="4">DUF2938 domain-containing protein</fullName>
    </recommendedName>
</protein>
<reference evidence="2" key="1">
    <citation type="journal article" date="2014" name="Int. J. Syst. Evol. Microbiol.">
        <title>Complete genome of a new Firmicutes species belonging to the dominant human colonic microbiota ('Ruminococcus bicirculans') reveals two chromosomes and a selective capacity to utilize plant glucans.</title>
        <authorList>
            <consortium name="NISC Comparative Sequencing Program"/>
            <person name="Wegmann U."/>
            <person name="Louis P."/>
            <person name="Goesmann A."/>
            <person name="Henrissat B."/>
            <person name="Duncan S.H."/>
            <person name="Flint H.J."/>
        </authorList>
    </citation>
    <scope>NUCLEOTIDE SEQUENCE</scope>
    <source>
        <strain evidence="2">NBRC 103408</strain>
    </source>
</reference>
<dbReference type="Pfam" id="PF11158">
    <property type="entry name" value="DUF2938"/>
    <property type="match status" value="1"/>
</dbReference>
<accession>A0ABQ5U6P4</accession>
<evidence type="ECO:0008006" key="4">
    <source>
        <dbReference type="Google" id="ProtNLM"/>
    </source>
</evidence>
<dbReference type="InterPro" id="IPR021329">
    <property type="entry name" value="DUF2938"/>
</dbReference>
<organism evidence="2 3">
    <name type="scientific">Sneathiella chinensis</name>
    <dbReference type="NCBI Taxonomy" id="349750"/>
    <lineage>
        <taxon>Bacteria</taxon>
        <taxon>Pseudomonadati</taxon>
        <taxon>Pseudomonadota</taxon>
        <taxon>Alphaproteobacteria</taxon>
        <taxon>Sneathiellales</taxon>
        <taxon>Sneathiellaceae</taxon>
        <taxon>Sneathiella</taxon>
    </lineage>
</organism>
<name>A0ABQ5U6P4_9PROT</name>
<evidence type="ECO:0000313" key="2">
    <source>
        <dbReference type="EMBL" id="GLQ06835.1"/>
    </source>
</evidence>
<feature type="transmembrane region" description="Helical" evidence="1">
    <location>
        <begin position="144"/>
        <end position="167"/>
    </location>
</feature>
<sequence>MNDMMDFWVRAVSIGIGATLIMDMWAVFLKQVFHIPSLDWAMVGRWIGHFPRGRFFHAGIGTAELIAGERAIGWIAHYGIGIAFAAGLLALMGVEWSYQPTVVPAIAFGVVTVAAPFLVMQPGFGFGIAASKTPAPNTARVRSLMAHTSFGVGLYAATLAVSILIPVGSAA</sequence>
<dbReference type="Proteomes" id="UP001161409">
    <property type="component" value="Unassembled WGS sequence"/>
</dbReference>
<keyword evidence="3" id="KW-1185">Reference proteome</keyword>
<evidence type="ECO:0000313" key="3">
    <source>
        <dbReference type="Proteomes" id="UP001161409"/>
    </source>
</evidence>
<feature type="transmembrane region" description="Helical" evidence="1">
    <location>
        <begin position="7"/>
        <end position="28"/>
    </location>
</feature>
<keyword evidence="1" id="KW-0812">Transmembrane</keyword>
<dbReference type="EMBL" id="BSNF01000008">
    <property type="protein sequence ID" value="GLQ06835.1"/>
    <property type="molecule type" value="Genomic_DNA"/>
</dbReference>
<keyword evidence="1" id="KW-1133">Transmembrane helix</keyword>
<evidence type="ECO:0000256" key="1">
    <source>
        <dbReference type="SAM" id="Phobius"/>
    </source>
</evidence>
<feature type="transmembrane region" description="Helical" evidence="1">
    <location>
        <begin position="103"/>
        <end position="124"/>
    </location>
</feature>
<reference evidence="2" key="2">
    <citation type="submission" date="2023-01" db="EMBL/GenBank/DDBJ databases">
        <title>Draft genome sequence of Sneathiella chinensis strain NBRC 103408.</title>
        <authorList>
            <person name="Sun Q."/>
            <person name="Mori K."/>
        </authorList>
    </citation>
    <scope>NUCLEOTIDE SEQUENCE</scope>
    <source>
        <strain evidence="2">NBRC 103408</strain>
    </source>
</reference>
<proteinExistence type="predicted"/>
<keyword evidence="1" id="KW-0472">Membrane</keyword>
<feature type="transmembrane region" description="Helical" evidence="1">
    <location>
        <begin position="71"/>
        <end position="91"/>
    </location>
</feature>
<comment type="caution">
    <text evidence="2">The sequence shown here is derived from an EMBL/GenBank/DDBJ whole genome shotgun (WGS) entry which is preliminary data.</text>
</comment>
<gene>
    <name evidence="2" type="ORF">GCM10007924_20560</name>
</gene>